<protein>
    <submittedName>
        <fullName evidence="2">Uncharacterized protein</fullName>
    </submittedName>
</protein>
<feature type="compositionally biased region" description="Basic and acidic residues" evidence="1">
    <location>
        <begin position="501"/>
        <end position="511"/>
    </location>
</feature>
<dbReference type="GeneID" id="55967331"/>
<feature type="compositionally biased region" description="Low complexity" evidence="1">
    <location>
        <begin position="206"/>
        <end position="217"/>
    </location>
</feature>
<feature type="compositionally biased region" description="Basic and acidic residues" evidence="1">
    <location>
        <begin position="190"/>
        <end position="202"/>
    </location>
</feature>
<evidence type="ECO:0000256" key="1">
    <source>
        <dbReference type="SAM" id="MobiDB-lite"/>
    </source>
</evidence>
<feature type="compositionally biased region" description="Polar residues" evidence="1">
    <location>
        <begin position="480"/>
        <end position="493"/>
    </location>
</feature>
<dbReference type="AlphaFoldDB" id="A0A9P5D7J7"/>
<dbReference type="OrthoDB" id="5401902at2759"/>
<evidence type="ECO:0000313" key="3">
    <source>
        <dbReference type="Proteomes" id="UP000749293"/>
    </source>
</evidence>
<feature type="region of interest" description="Disordered" evidence="1">
    <location>
        <begin position="47"/>
        <end position="76"/>
    </location>
</feature>
<evidence type="ECO:0000313" key="2">
    <source>
        <dbReference type="EMBL" id="KAF4125855.1"/>
    </source>
</evidence>
<keyword evidence="3" id="KW-1185">Reference proteome</keyword>
<organism evidence="2 3">
    <name type="scientific">Geosmithia morbida</name>
    <dbReference type="NCBI Taxonomy" id="1094350"/>
    <lineage>
        <taxon>Eukaryota</taxon>
        <taxon>Fungi</taxon>
        <taxon>Dikarya</taxon>
        <taxon>Ascomycota</taxon>
        <taxon>Pezizomycotina</taxon>
        <taxon>Sordariomycetes</taxon>
        <taxon>Hypocreomycetidae</taxon>
        <taxon>Hypocreales</taxon>
        <taxon>Bionectriaceae</taxon>
        <taxon>Geosmithia</taxon>
    </lineage>
</organism>
<reference evidence="2" key="1">
    <citation type="submission" date="2020-03" db="EMBL/GenBank/DDBJ databases">
        <title>Site-based positive gene gene selection in Geosmithia morbida across the United States reveals a broad range of putative effectors and factors for local host and environmental adapation.</title>
        <authorList>
            <person name="Onufrak A."/>
            <person name="Murdoch R.W."/>
            <person name="Gazis R."/>
            <person name="Huff M."/>
            <person name="Staton M."/>
            <person name="Klingeman W."/>
            <person name="Hadziabdic D."/>
        </authorList>
    </citation>
    <scope>NUCLEOTIDE SEQUENCE</scope>
    <source>
        <strain evidence="2">1262</strain>
    </source>
</reference>
<feature type="compositionally biased region" description="Basic and acidic residues" evidence="1">
    <location>
        <begin position="47"/>
        <end position="57"/>
    </location>
</feature>
<dbReference type="RefSeq" id="XP_035324507.1">
    <property type="nucleotide sequence ID" value="XM_035463083.1"/>
</dbReference>
<proteinExistence type="predicted"/>
<feature type="region of interest" description="Disordered" evidence="1">
    <location>
        <begin position="188"/>
        <end position="260"/>
    </location>
</feature>
<dbReference type="Proteomes" id="UP000749293">
    <property type="component" value="Unassembled WGS sequence"/>
</dbReference>
<feature type="region of interest" description="Disordered" evidence="1">
    <location>
        <begin position="413"/>
        <end position="437"/>
    </location>
</feature>
<accession>A0A9P5D7J7</accession>
<feature type="region of interest" description="Disordered" evidence="1">
    <location>
        <begin position="458"/>
        <end position="536"/>
    </location>
</feature>
<sequence length="642" mass="70454">MNHALAPGFHHYPFFPWQFGMPFSSNPPIPGGLGHHVSLCDPGWRRVKEGPIGEKQTEPSLPEGARTRQPPIPDQLGPNRSFYDGQWMMPPGGHFYPYDNGIEGYSMDHPFRPAPVFAPSSNPPVSSIRLSEITRRHLDILRSRLKYLEDQLSYNRHQIDERAVEGDARTVREYITQFEGNLQAQLSIEGGHHPKPDSRSAHDAPTSTKTDGTSKSSNAADHQSAMSAPFRAKQGSQGHYSMGYKTADDKPRSRSKTGINSTKSVSAFAGWKPPGNAIVGSGQLTEKPTLPTNAAMAAPFRPNSRASNFQGYMQENSSSRGGSYMDRDAEGQPLGRTMMPGFSNTTIPYLVGYLPFGVRPDLAKHSDFMYGRPLTEDEQRARHMYWGKAPGHLQKGLPKFDGKDFFPPSPTKDRFTDDSIPSVHEMPPGSTTPARIVPMTKDPSDPFQELSLCESSGQILARNGPGNSTQSECIPRPEQESSGGLTVTTNRSMPQGRRLGRSLDELNRASEDTEPTSSGSVKEKSSSDEADEDDRELIFTGRQTITKIGKTHNDIWTSMLKKEPGSANAVFGTVSPTTVQGVLPQYASYATASLTPTIAIANKPISPRSVASKKCDQGDTKARSRTRAWMRSENCPPTEMGF</sequence>
<gene>
    <name evidence="2" type="ORF">GMORB2_1101</name>
</gene>
<dbReference type="EMBL" id="JAANYQ010000002">
    <property type="protein sequence ID" value="KAF4125855.1"/>
    <property type="molecule type" value="Genomic_DNA"/>
</dbReference>
<comment type="caution">
    <text evidence="2">The sequence shown here is derived from an EMBL/GenBank/DDBJ whole genome shotgun (WGS) entry which is preliminary data.</text>
</comment>
<name>A0A9P5D7J7_9HYPO</name>